<reference evidence="1" key="2">
    <citation type="submission" date="2021-09" db="EMBL/GenBank/DDBJ databases">
        <authorList>
            <person name="Jia N."/>
            <person name="Wang J."/>
            <person name="Shi W."/>
            <person name="Du L."/>
            <person name="Sun Y."/>
            <person name="Zhan W."/>
            <person name="Jiang J."/>
            <person name="Wang Q."/>
            <person name="Zhang B."/>
            <person name="Ji P."/>
            <person name="Sakyi L.B."/>
            <person name="Cui X."/>
            <person name="Yuan T."/>
            <person name="Jiang B."/>
            <person name="Yang W."/>
            <person name="Lam T.T.-Y."/>
            <person name="Chang Q."/>
            <person name="Ding S."/>
            <person name="Wang X."/>
            <person name="Zhu J."/>
            <person name="Ruan X."/>
            <person name="Zhao L."/>
            <person name="Wei J."/>
            <person name="Que T."/>
            <person name="Du C."/>
            <person name="Cheng J."/>
            <person name="Dai P."/>
            <person name="Han X."/>
            <person name="Huang E."/>
            <person name="Gao Y."/>
            <person name="Liu J."/>
            <person name="Shao H."/>
            <person name="Ye R."/>
            <person name="Li L."/>
            <person name="Wei W."/>
            <person name="Wang X."/>
            <person name="Wang C."/>
            <person name="Huo Q."/>
            <person name="Li W."/>
            <person name="Guo W."/>
            <person name="Chen H."/>
            <person name="Chen S."/>
            <person name="Zhou L."/>
            <person name="Zhou L."/>
            <person name="Ni X."/>
            <person name="Tian J."/>
            <person name="Zhou Y."/>
            <person name="Sheng Y."/>
            <person name="Liu T."/>
            <person name="Pan Y."/>
            <person name="Xia L."/>
            <person name="Li J."/>
            <person name="Zhao F."/>
            <person name="Cao W."/>
        </authorList>
    </citation>
    <scope>NUCLEOTIDE SEQUENCE</scope>
    <source>
        <strain evidence="1">Rmic-2018</strain>
        <tissue evidence="1">Larvae</tissue>
    </source>
</reference>
<evidence type="ECO:0000313" key="1">
    <source>
        <dbReference type="EMBL" id="KAH8019933.1"/>
    </source>
</evidence>
<name>A0A9J6DCS6_RHIMP</name>
<dbReference type="AlphaFoldDB" id="A0A9J6DCS6"/>
<comment type="caution">
    <text evidence="1">The sequence shown here is derived from an EMBL/GenBank/DDBJ whole genome shotgun (WGS) entry which is preliminary data.</text>
</comment>
<accession>A0A9J6DCS6</accession>
<proteinExistence type="predicted"/>
<sequence length="175" mass="18057">MTPSPARAPDHQRTKLDSISVAGITSASCSVSQSSLDADDAVQVPMAANAALSLGTSARGGSLSNLLFTENAVLPASTPGELLIEHHSDSYKESPREARPHVRALPPLAKRAIAPPATAAASTASSANAEGEVFTLSSQLPETVDGDLQRWAVRSASIPCGNTFEVSADVVTEPR</sequence>
<gene>
    <name evidence="1" type="ORF">HPB51_023575</name>
</gene>
<evidence type="ECO:0000313" key="2">
    <source>
        <dbReference type="Proteomes" id="UP000821866"/>
    </source>
</evidence>
<dbReference type="PROSITE" id="PS51257">
    <property type="entry name" value="PROKAR_LIPOPROTEIN"/>
    <property type="match status" value="1"/>
</dbReference>
<dbReference type="Proteomes" id="UP000821866">
    <property type="component" value="Chromosome 8"/>
</dbReference>
<keyword evidence="2" id="KW-1185">Reference proteome</keyword>
<reference evidence="1" key="1">
    <citation type="journal article" date="2020" name="Cell">
        <title>Large-Scale Comparative Analyses of Tick Genomes Elucidate Their Genetic Diversity and Vector Capacities.</title>
        <authorList>
            <consortium name="Tick Genome and Microbiome Consortium (TIGMIC)"/>
            <person name="Jia N."/>
            <person name="Wang J."/>
            <person name="Shi W."/>
            <person name="Du L."/>
            <person name="Sun Y."/>
            <person name="Zhan W."/>
            <person name="Jiang J.F."/>
            <person name="Wang Q."/>
            <person name="Zhang B."/>
            <person name="Ji P."/>
            <person name="Bell-Sakyi L."/>
            <person name="Cui X.M."/>
            <person name="Yuan T.T."/>
            <person name="Jiang B.G."/>
            <person name="Yang W.F."/>
            <person name="Lam T.T."/>
            <person name="Chang Q.C."/>
            <person name="Ding S.J."/>
            <person name="Wang X.J."/>
            <person name="Zhu J.G."/>
            <person name="Ruan X.D."/>
            <person name="Zhao L."/>
            <person name="Wei J.T."/>
            <person name="Ye R.Z."/>
            <person name="Que T.C."/>
            <person name="Du C.H."/>
            <person name="Zhou Y.H."/>
            <person name="Cheng J.X."/>
            <person name="Dai P.F."/>
            <person name="Guo W.B."/>
            <person name="Han X.H."/>
            <person name="Huang E.J."/>
            <person name="Li L.F."/>
            <person name="Wei W."/>
            <person name="Gao Y.C."/>
            <person name="Liu J.Z."/>
            <person name="Shao H.Z."/>
            <person name="Wang X."/>
            <person name="Wang C.C."/>
            <person name="Yang T.C."/>
            <person name="Huo Q.B."/>
            <person name="Li W."/>
            <person name="Chen H.Y."/>
            <person name="Chen S.E."/>
            <person name="Zhou L.G."/>
            <person name="Ni X.B."/>
            <person name="Tian J.H."/>
            <person name="Sheng Y."/>
            <person name="Liu T."/>
            <person name="Pan Y.S."/>
            <person name="Xia L.Y."/>
            <person name="Li J."/>
            <person name="Zhao F."/>
            <person name="Cao W.C."/>
        </authorList>
    </citation>
    <scope>NUCLEOTIDE SEQUENCE</scope>
    <source>
        <strain evidence="1">Rmic-2018</strain>
    </source>
</reference>
<protein>
    <submittedName>
        <fullName evidence="1">Uncharacterized protein</fullName>
    </submittedName>
</protein>
<dbReference type="EMBL" id="JABSTU010000010">
    <property type="protein sequence ID" value="KAH8019933.1"/>
    <property type="molecule type" value="Genomic_DNA"/>
</dbReference>
<organism evidence="1 2">
    <name type="scientific">Rhipicephalus microplus</name>
    <name type="common">Cattle tick</name>
    <name type="synonym">Boophilus microplus</name>
    <dbReference type="NCBI Taxonomy" id="6941"/>
    <lineage>
        <taxon>Eukaryota</taxon>
        <taxon>Metazoa</taxon>
        <taxon>Ecdysozoa</taxon>
        <taxon>Arthropoda</taxon>
        <taxon>Chelicerata</taxon>
        <taxon>Arachnida</taxon>
        <taxon>Acari</taxon>
        <taxon>Parasitiformes</taxon>
        <taxon>Ixodida</taxon>
        <taxon>Ixodoidea</taxon>
        <taxon>Ixodidae</taxon>
        <taxon>Rhipicephalinae</taxon>
        <taxon>Rhipicephalus</taxon>
        <taxon>Boophilus</taxon>
    </lineage>
</organism>